<keyword evidence="17" id="KW-1185">Reference proteome</keyword>
<evidence type="ECO:0000256" key="11">
    <source>
        <dbReference type="ARBA" id="ARBA00061841"/>
    </source>
</evidence>
<dbReference type="AlphaFoldDB" id="A0A8J7NEW8"/>
<sequence>MKPDAPEAPQQCPEVRASGVGTGSETPGLHPMTAVRRRLLTPSPEGEGCAETTQQALNLPPVYISSHRFSHVERAALYCDQILGQCKAEDADEALSNYLIKNLATNSSWIGVWKTNPEYFFRNCEDGQIPYVGILVEVKSKSCQEMLPPLRVTVSIVEPFSSNISNLPRELAEEILKEHDYRVPVLDVYPIEGLDSSMKNIAQALENARFFYDVLWRDWDDEEECEEYAGVIEKRLQLYYDIQDGTIPGPIGTRFKKTLEEYRNKQLELTEYQSTIGDDPLPIEAVECWKKHYEILMLARFLRLWEDLRLRAHGPFFPRIFKRRKGQRASGKIVNHIVTQIMTADMIKNLSADTLIQQHDSLSAALDSCFSGDIVMVFPGKYQAAALSCLVDDITIQGTRNQKDAVIFSDPTHDTFIASKASNVTLMNLTLVQHETCDGIIVVESGQMTLENCILKCEGTGICVLTGATLVMKNCEIFGAQGAGVELYPGSVAELQGNNIHHCSNFKTKDILKTSLGGISVKVLPAPKLKMCNNYIHNNQGYGVTIVGPNNLCQIHEDDLEQLSSGDQRETNLLSKAIQNLSLEINTNKLEVNTMGDIGCLHNISASSQSD</sequence>
<dbReference type="GO" id="GO:0007283">
    <property type="term" value="P:spermatogenesis"/>
    <property type="evidence" value="ECO:0007669"/>
    <property type="project" value="UniProtKB-KW"/>
</dbReference>
<keyword evidence="7" id="KW-0007">Acetylation</keyword>
<dbReference type="InterPro" id="IPR006626">
    <property type="entry name" value="PbH1"/>
</dbReference>
<keyword evidence="5" id="KW-0221">Differentiation</keyword>
<gene>
    <name evidence="16" type="primary">Shcbp1l</name>
    <name evidence="16" type="ORF">GTO95_0005088</name>
</gene>
<evidence type="ECO:0000256" key="9">
    <source>
        <dbReference type="ARBA" id="ARBA00023212"/>
    </source>
</evidence>
<keyword evidence="2" id="KW-0963">Cytoplasm</keyword>
<evidence type="ECO:0000256" key="4">
    <source>
        <dbReference type="ARBA" id="ARBA00022737"/>
    </source>
</evidence>
<evidence type="ECO:0000256" key="5">
    <source>
        <dbReference type="ARBA" id="ARBA00022782"/>
    </source>
</evidence>
<comment type="caution">
    <text evidence="16">The sequence shown here is derived from an EMBL/GenBank/DDBJ whole genome shotgun (WGS) entry which is preliminary data.</text>
</comment>
<proteinExistence type="predicted"/>
<dbReference type="Gene3D" id="2.160.20.10">
    <property type="entry name" value="Single-stranded right-handed beta-helix, Pectin lyase-like"/>
    <property type="match status" value="1"/>
</dbReference>
<dbReference type="Proteomes" id="UP000736164">
    <property type="component" value="Unassembled WGS sequence"/>
</dbReference>
<evidence type="ECO:0000256" key="10">
    <source>
        <dbReference type="ARBA" id="ARBA00054357"/>
    </source>
</evidence>
<dbReference type="SMART" id="SM00722">
    <property type="entry name" value="CASH"/>
    <property type="match status" value="1"/>
</dbReference>
<name>A0A8J7NEW8_ATRSP</name>
<reference evidence="16" key="1">
    <citation type="journal article" date="2021" name="Cell">
        <title>Tracing the genetic footprints of vertebrate landing in non-teleost ray-finned fishes.</title>
        <authorList>
            <person name="Bi X."/>
            <person name="Wang K."/>
            <person name="Yang L."/>
            <person name="Pan H."/>
            <person name="Jiang H."/>
            <person name="Wei Q."/>
            <person name="Fang M."/>
            <person name="Yu H."/>
            <person name="Zhu C."/>
            <person name="Cai Y."/>
            <person name="He Y."/>
            <person name="Gan X."/>
            <person name="Zeng H."/>
            <person name="Yu D."/>
            <person name="Zhu Y."/>
            <person name="Jiang H."/>
            <person name="Qiu Q."/>
            <person name="Yang H."/>
            <person name="Zhang Y.E."/>
            <person name="Wang W."/>
            <person name="Zhu M."/>
            <person name="He S."/>
            <person name="Zhang G."/>
        </authorList>
    </citation>
    <scope>NUCLEOTIDE SEQUENCE</scope>
    <source>
        <strain evidence="16">Allg_001</strain>
    </source>
</reference>
<dbReference type="InterPro" id="IPR045140">
    <property type="entry name" value="SHCBP1-like"/>
</dbReference>
<keyword evidence="3" id="KW-0597">Phosphoprotein</keyword>
<evidence type="ECO:0000256" key="12">
    <source>
        <dbReference type="ARBA" id="ARBA00074550"/>
    </source>
</evidence>
<dbReference type="SMART" id="SM00710">
    <property type="entry name" value="PbH1"/>
    <property type="match status" value="5"/>
</dbReference>
<comment type="subcellular location">
    <subcellularLocation>
        <location evidence="1">Cytoplasm</location>
        <location evidence="1">Cytoskeleton</location>
        <location evidence="1">Spindle</location>
    </subcellularLocation>
</comment>
<keyword evidence="9" id="KW-0206">Cytoskeleton</keyword>
<protein>
    <recommendedName>
        <fullName evidence="12">Testicular spindle-associated protein SHCBP1L</fullName>
    </recommendedName>
    <alternativeName>
        <fullName evidence="13">SHC SH2 domain-binding protein 1-like protein</fullName>
    </alternativeName>
</protein>
<dbReference type="PANTHER" id="PTHR14695:SF7">
    <property type="entry name" value="TESTICULAR SPINDLE-ASSOCIATED PROTEIN SHCBP1L"/>
    <property type="match status" value="1"/>
</dbReference>
<evidence type="ECO:0000313" key="16">
    <source>
        <dbReference type="EMBL" id="MBN3312122.1"/>
    </source>
</evidence>
<evidence type="ECO:0000256" key="14">
    <source>
        <dbReference type="SAM" id="MobiDB-lite"/>
    </source>
</evidence>
<dbReference type="GO" id="GO:0072687">
    <property type="term" value="C:meiotic spindle"/>
    <property type="evidence" value="ECO:0007669"/>
    <property type="project" value="TreeGrafter"/>
</dbReference>
<organism evidence="16 17">
    <name type="scientific">Atractosteus spatula</name>
    <name type="common">Alligator gar</name>
    <name type="synonym">Lepisosteus spatula</name>
    <dbReference type="NCBI Taxonomy" id="7917"/>
    <lineage>
        <taxon>Eukaryota</taxon>
        <taxon>Metazoa</taxon>
        <taxon>Chordata</taxon>
        <taxon>Craniata</taxon>
        <taxon>Vertebrata</taxon>
        <taxon>Euteleostomi</taxon>
        <taxon>Actinopterygii</taxon>
        <taxon>Neopterygii</taxon>
        <taxon>Holostei</taxon>
        <taxon>Semionotiformes</taxon>
        <taxon>Lepisosteidae</taxon>
        <taxon>Atractosteus</taxon>
    </lineage>
</organism>
<keyword evidence="4" id="KW-0677">Repeat</keyword>
<evidence type="ECO:0000256" key="7">
    <source>
        <dbReference type="ARBA" id="ARBA00022990"/>
    </source>
</evidence>
<dbReference type="InterPro" id="IPR057508">
    <property type="entry name" value="SHCBP-like_N"/>
</dbReference>
<comment type="function">
    <text evidence="10">Testis-specific spindle-associated factor that plays a role in spermatogenesis. In association with HSPA2, participates in the maintenance of spindle integrity during meiosis in male germ cells.</text>
</comment>
<evidence type="ECO:0000313" key="17">
    <source>
        <dbReference type="Proteomes" id="UP000736164"/>
    </source>
</evidence>
<dbReference type="InterPro" id="IPR012334">
    <property type="entry name" value="Pectin_lyas_fold"/>
</dbReference>
<evidence type="ECO:0000259" key="15">
    <source>
        <dbReference type="SMART" id="SM00722"/>
    </source>
</evidence>
<dbReference type="SUPFAM" id="SSF51126">
    <property type="entry name" value="Pectin lyase-like"/>
    <property type="match status" value="1"/>
</dbReference>
<evidence type="ECO:0000256" key="2">
    <source>
        <dbReference type="ARBA" id="ARBA00022490"/>
    </source>
</evidence>
<comment type="subunit">
    <text evidence="11">Interacts with HSPA2; this interaction may promote the recruitment of HSPA2 to the spindle.</text>
</comment>
<dbReference type="PANTHER" id="PTHR14695">
    <property type="entry name" value="SHC SH2-DOMAIN BINDING PROTEIN 1-RELATED"/>
    <property type="match status" value="1"/>
</dbReference>
<feature type="region of interest" description="Disordered" evidence="14">
    <location>
        <begin position="1"/>
        <end position="31"/>
    </location>
</feature>
<evidence type="ECO:0000256" key="3">
    <source>
        <dbReference type="ARBA" id="ARBA00022553"/>
    </source>
</evidence>
<evidence type="ECO:0000256" key="6">
    <source>
        <dbReference type="ARBA" id="ARBA00022871"/>
    </source>
</evidence>
<evidence type="ECO:0000256" key="13">
    <source>
        <dbReference type="ARBA" id="ARBA00079389"/>
    </source>
</evidence>
<dbReference type="Pfam" id="PF23762">
    <property type="entry name" value="SHCBP_N"/>
    <property type="match status" value="1"/>
</dbReference>
<dbReference type="InterPro" id="IPR006633">
    <property type="entry name" value="Carb-bd_sugar_hydrolysis-dom"/>
</dbReference>
<feature type="non-terminal residue" evidence="16">
    <location>
        <position position="1"/>
    </location>
</feature>
<dbReference type="EMBL" id="JAAWVO010004357">
    <property type="protein sequence ID" value="MBN3312122.1"/>
    <property type="molecule type" value="Genomic_DNA"/>
</dbReference>
<feature type="domain" description="Carbohydrate-binding/sugar hydrolysis" evidence="15">
    <location>
        <begin position="328"/>
        <end position="488"/>
    </location>
</feature>
<dbReference type="FunFam" id="2.160.20.10:FF:000021">
    <property type="entry name" value="SHC binding and spindle associated 1 like"/>
    <property type="match status" value="1"/>
</dbReference>
<dbReference type="InterPro" id="IPR011050">
    <property type="entry name" value="Pectin_lyase_fold/virulence"/>
</dbReference>
<accession>A0A8J7NEW8</accession>
<dbReference type="GO" id="GO:0007112">
    <property type="term" value="P:male meiosis cytokinesis"/>
    <property type="evidence" value="ECO:0007669"/>
    <property type="project" value="TreeGrafter"/>
</dbReference>
<feature type="non-terminal residue" evidence="16">
    <location>
        <position position="611"/>
    </location>
</feature>
<dbReference type="InterPro" id="IPR039448">
    <property type="entry name" value="Beta_helix"/>
</dbReference>
<dbReference type="GO" id="GO:0030154">
    <property type="term" value="P:cell differentiation"/>
    <property type="evidence" value="ECO:0007669"/>
    <property type="project" value="UniProtKB-KW"/>
</dbReference>
<keyword evidence="6" id="KW-0744">Spermatogenesis</keyword>
<evidence type="ECO:0000256" key="1">
    <source>
        <dbReference type="ARBA" id="ARBA00004186"/>
    </source>
</evidence>
<keyword evidence="8" id="KW-0175">Coiled coil</keyword>
<evidence type="ECO:0000256" key="8">
    <source>
        <dbReference type="ARBA" id="ARBA00023054"/>
    </source>
</evidence>
<dbReference type="Pfam" id="PF13229">
    <property type="entry name" value="Beta_helix"/>
    <property type="match status" value="1"/>
</dbReference>